<evidence type="ECO:0000256" key="3">
    <source>
        <dbReference type="ARBA" id="ARBA00022598"/>
    </source>
</evidence>
<evidence type="ECO:0000256" key="5">
    <source>
        <dbReference type="ARBA" id="ARBA00022840"/>
    </source>
</evidence>
<keyword evidence="4" id="KW-0547">Nucleotide-binding</keyword>
<feature type="domain" description="Aminoacyl-tRNA synthetase class Ia" evidence="9">
    <location>
        <begin position="57"/>
        <end position="227"/>
    </location>
</feature>
<evidence type="ECO:0000256" key="2">
    <source>
        <dbReference type="ARBA" id="ARBA00013169"/>
    </source>
</evidence>
<name>A0A0B2UWX2_TOXCA</name>
<organism evidence="10 11">
    <name type="scientific">Toxocara canis</name>
    <name type="common">Canine roundworm</name>
    <dbReference type="NCBI Taxonomy" id="6265"/>
    <lineage>
        <taxon>Eukaryota</taxon>
        <taxon>Metazoa</taxon>
        <taxon>Ecdysozoa</taxon>
        <taxon>Nematoda</taxon>
        <taxon>Chromadorea</taxon>
        <taxon>Rhabditida</taxon>
        <taxon>Spirurina</taxon>
        <taxon>Ascaridomorpha</taxon>
        <taxon>Ascaridoidea</taxon>
        <taxon>Toxocaridae</taxon>
        <taxon>Toxocara</taxon>
    </lineage>
</organism>
<evidence type="ECO:0000313" key="10">
    <source>
        <dbReference type="EMBL" id="KHN73617.1"/>
    </source>
</evidence>
<dbReference type="InterPro" id="IPR002300">
    <property type="entry name" value="aa-tRNA-synth_Ia"/>
</dbReference>
<keyword evidence="7" id="KW-0030">Aminoacyl-tRNA synthetase</keyword>
<evidence type="ECO:0000256" key="8">
    <source>
        <dbReference type="ARBA" id="ARBA00029936"/>
    </source>
</evidence>
<accession>A0A0B2UWX2</accession>
<dbReference type="PROSITE" id="PS00178">
    <property type="entry name" value="AA_TRNA_LIGASE_I"/>
    <property type="match status" value="1"/>
</dbReference>
<evidence type="ECO:0000256" key="7">
    <source>
        <dbReference type="ARBA" id="ARBA00023146"/>
    </source>
</evidence>
<comment type="caution">
    <text evidence="10">The sequence shown here is derived from an EMBL/GenBank/DDBJ whole genome shotgun (WGS) entry which is preliminary data.</text>
</comment>
<comment type="similarity">
    <text evidence="1">Belongs to the class-I aminoacyl-tRNA synthetase family.</text>
</comment>
<dbReference type="InterPro" id="IPR002303">
    <property type="entry name" value="Valyl-tRNA_ligase"/>
</dbReference>
<dbReference type="PANTHER" id="PTHR11946">
    <property type="entry name" value="VALYL-TRNA SYNTHETASES"/>
    <property type="match status" value="1"/>
</dbReference>
<dbReference type="Pfam" id="PF00133">
    <property type="entry name" value="tRNA-synt_1"/>
    <property type="match status" value="1"/>
</dbReference>
<dbReference type="GO" id="GO:0004832">
    <property type="term" value="F:valine-tRNA ligase activity"/>
    <property type="evidence" value="ECO:0007669"/>
    <property type="project" value="UniProtKB-EC"/>
</dbReference>
<keyword evidence="6" id="KW-0648">Protein biosynthesis</keyword>
<evidence type="ECO:0000313" key="11">
    <source>
        <dbReference type="Proteomes" id="UP000031036"/>
    </source>
</evidence>
<dbReference type="Gene3D" id="3.40.50.620">
    <property type="entry name" value="HUPs"/>
    <property type="match status" value="1"/>
</dbReference>
<reference evidence="10 11" key="1">
    <citation type="submission" date="2014-11" db="EMBL/GenBank/DDBJ databases">
        <title>Genetic blueprint of the zoonotic pathogen Toxocara canis.</title>
        <authorList>
            <person name="Zhu X.-Q."/>
            <person name="Korhonen P.K."/>
            <person name="Cai H."/>
            <person name="Young N.D."/>
            <person name="Nejsum P."/>
            <person name="von Samson-Himmelstjerna G."/>
            <person name="Boag P.R."/>
            <person name="Tan P."/>
            <person name="Li Q."/>
            <person name="Min J."/>
            <person name="Yang Y."/>
            <person name="Wang X."/>
            <person name="Fang X."/>
            <person name="Hall R.S."/>
            <person name="Hofmann A."/>
            <person name="Sternberg P.W."/>
            <person name="Jex A.R."/>
            <person name="Gasser R.B."/>
        </authorList>
    </citation>
    <scope>NUCLEOTIDE SEQUENCE [LARGE SCALE GENOMIC DNA]</scope>
    <source>
        <strain evidence="10">PN_DK_2014</strain>
    </source>
</reference>
<dbReference type="GO" id="GO:0002161">
    <property type="term" value="F:aminoacyl-tRNA deacylase activity"/>
    <property type="evidence" value="ECO:0007669"/>
    <property type="project" value="InterPro"/>
</dbReference>
<keyword evidence="3 10" id="KW-0436">Ligase</keyword>
<gene>
    <name evidence="10" type="primary">VARS</name>
    <name evidence="10" type="ORF">Tcan_15378</name>
</gene>
<keyword evidence="5" id="KW-0067">ATP-binding</keyword>
<protein>
    <recommendedName>
        <fullName evidence="2">valine--tRNA ligase</fullName>
        <ecNumber evidence="2">6.1.1.9</ecNumber>
    </recommendedName>
    <alternativeName>
        <fullName evidence="8">Valyl-tRNA synthetase</fullName>
    </alternativeName>
</protein>
<dbReference type="Gene3D" id="3.90.740.10">
    <property type="entry name" value="Valyl/Leucyl/Isoleucyl-tRNA synthetase, editing domain"/>
    <property type="match status" value="1"/>
</dbReference>
<sequence>MGIGSTSYRHVGMFVRDRGRCLSTANRLAERKASFDLHASTADHERRTEMAAKNRNDAHAVDVFRMVLPPPNVTGKLHLGHALTVTVEDVLCRYKRVYGHQAIWHAGFDHAGIATQTVVEQQLWKEKKIRRHELSREEFLELCHQWKETRMSEISHQLKRLGATLDWSNSYFTMDKRFGEAVVAAFCRLHSEGLIFRERRLVNWCPTLQSTISDQEVDHIDVSEPKTISVPSLGHYKERIIKVGTMHHIRYELVEKQNLIRYLEVATTRPETIFADVALAVHPCDKRYSHLVGKMVRHPLVLDRTMPIIADESVIPDKGTGVLKITPSHDFTDLEIARRHGKEIDAEAMKRICIDEQARLINASGFNGLDRFEARQQVRLNIRVVNQ</sequence>
<dbReference type="OMA" id="AIWHAGF"/>
<dbReference type="InterPro" id="IPR001412">
    <property type="entry name" value="aa-tRNA-synth_I_CS"/>
</dbReference>
<dbReference type="EC" id="6.1.1.9" evidence="2"/>
<evidence type="ECO:0000256" key="1">
    <source>
        <dbReference type="ARBA" id="ARBA00005594"/>
    </source>
</evidence>
<dbReference type="OrthoDB" id="629407at2759"/>
<proteinExistence type="inferred from homology"/>
<dbReference type="InterPro" id="IPR009008">
    <property type="entry name" value="Val/Leu/Ile-tRNA-synth_edit"/>
</dbReference>
<dbReference type="STRING" id="6265.A0A0B2UWX2"/>
<dbReference type="GO" id="GO:0005829">
    <property type="term" value="C:cytosol"/>
    <property type="evidence" value="ECO:0007669"/>
    <property type="project" value="TreeGrafter"/>
</dbReference>
<dbReference type="Proteomes" id="UP000031036">
    <property type="component" value="Unassembled WGS sequence"/>
</dbReference>
<dbReference type="GO" id="GO:0006438">
    <property type="term" value="P:valyl-tRNA aminoacylation"/>
    <property type="evidence" value="ECO:0007669"/>
    <property type="project" value="InterPro"/>
</dbReference>
<dbReference type="AlphaFoldDB" id="A0A0B2UWX2"/>
<evidence type="ECO:0000259" key="9">
    <source>
        <dbReference type="Pfam" id="PF00133"/>
    </source>
</evidence>
<dbReference type="SUPFAM" id="SSF52374">
    <property type="entry name" value="Nucleotidylyl transferase"/>
    <property type="match status" value="1"/>
</dbReference>
<dbReference type="GO" id="GO:0005524">
    <property type="term" value="F:ATP binding"/>
    <property type="evidence" value="ECO:0007669"/>
    <property type="project" value="UniProtKB-KW"/>
</dbReference>
<evidence type="ECO:0000256" key="6">
    <source>
        <dbReference type="ARBA" id="ARBA00022917"/>
    </source>
</evidence>
<keyword evidence="11" id="KW-1185">Reference proteome</keyword>
<dbReference type="InterPro" id="IPR014729">
    <property type="entry name" value="Rossmann-like_a/b/a_fold"/>
</dbReference>
<evidence type="ECO:0000256" key="4">
    <source>
        <dbReference type="ARBA" id="ARBA00022741"/>
    </source>
</evidence>
<dbReference type="EMBL" id="JPKZ01003094">
    <property type="protein sequence ID" value="KHN73617.1"/>
    <property type="molecule type" value="Genomic_DNA"/>
</dbReference>
<dbReference type="SUPFAM" id="SSF50677">
    <property type="entry name" value="ValRS/IleRS/LeuRS editing domain"/>
    <property type="match status" value="1"/>
</dbReference>
<dbReference type="PANTHER" id="PTHR11946:SF111">
    <property type="entry name" value="VALINE--TRNA LIGASE"/>
    <property type="match status" value="1"/>
</dbReference>
<dbReference type="PRINTS" id="PR00986">
    <property type="entry name" value="TRNASYNTHVAL"/>
</dbReference>